<dbReference type="PANTHER" id="PTHR30007">
    <property type="entry name" value="PHP DOMAIN PROTEIN"/>
    <property type="match status" value="1"/>
</dbReference>
<keyword evidence="5" id="KW-1185">Reference proteome</keyword>
<dbReference type="InterPro" id="IPR025161">
    <property type="entry name" value="IS402-like_dom"/>
</dbReference>
<feature type="domain" description="Transposase IS4-like" evidence="2">
    <location>
        <begin position="95"/>
        <end position="264"/>
    </location>
</feature>
<protein>
    <submittedName>
        <fullName evidence="4">IS5 family transposase</fullName>
    </submittedName>
</protein>
<dbReference type="InterPro" id="IPR002559">
    <property type="entry name" value="Transposase_11"/>
</dbReference>
<evidence type="ECO:0000259" key="3">
    <source>
        <dbReference type="Pfam" id="PF13340"/>
    </source>
</evidence>
<dbReference type="NCBIfam" id="NF033580">
    <property type="entry name" value="transpos_IS5_3"/>
    <property type="match status" value="1"/>
</dbReference>
<feature type="region of interest" description="Disordered" evidence="1">
    <location>
        <begin position="183"/>
        <end position="248"/>
    </location>
</feature>
<reference evidence="4 5" key="1">
    <citation type="submission" date="2018-05" db="EMBL/GenBank/DDBJ databases">
        <title>Streptomyces venezuelae.</title>
        <authorList>
            <person name="Kim W."/>
            <person name="Lee N."/>
            <person name="Cho B.-K."/>
        </authorList>
    </citation>
    <scope>NUCLEOTIDE SEQUENCE [LARGE SCALE GENOMIC DNA]</scope>
    <source>
        <strain evidence="4 5">ATCC 14583</strain>
    </source>
</reference>
<gene>
    <name evidence="4" type="ORF">DEJ47_36170</name>
</gene>
<dbReference type="PANTHER" id="PTHR30007:SF1">
    <property type="entry name" value="BLR1914 PROTEIN"/>
    <property type="match status" value="1"/>
</dbReference>
<accession>A0A5P2BLY2</accession>
<feature type="compositionally biased region" description="Basic residues" evidence="1">
    <location>
        <begin position="115"/>
        <end position="128"/>
    </location>
</feature>
<feature type="compositionally biased region" description="Basic residues" evidence="1">
    <location>
        <begin position="206"/>
        <end position="217"/>
    </location>
</feature>
<evidence type="ECO:0000313" key="4">
    <source>
        <dbReference type="EMBL" id="QES31137.1"/>
    </source>
</evidence>
<dbReference type="GO" id="GO:0006313">
    <property type="term" value="P:DNA transposition"/>
    <property type="evidence" value="ECO:0007669"/>
    <property type="project" value="InterPro"/>
</dbReference>
<feature type="domain" description="Insertion element IS402-like" evidence="3">
    <location>
        <begin position="6"/>
        <end position="77"/>
    </location>
</feature>
<dbReference type="Pfam" id="PF13340">
    <property type="entry name" value="DUF4096"/>
    <property type="match status" value="1"/>
</dbReference>
<dbReference type="GO" id="GO:0004803">
    <property type="term" value="F:transposase activity"/>
    <property type="evidence" value="ECO:0007669"/>
    <property type="project" value="InterPro"/>
</dbReference>
<evidence type="ECO:0000313" key="5">
    <source>
        <dbReference type="Proteomes" id="UP000323046"/>
    </source>
</evidence>
<proteinExistence type="predicted"/>
<dbReference type="AlphaFoldDB" id="A0A5P2BLY2"/>
<dbReference type="Pfam" id="PF01609">
    <property type="entry name" value="DDE_Tnp_1"/>
    <property type="match status" value="1"/>
</dbReference>
<organism evidence="4 5">
    <name type="scientific">Streptomyces venezuelae</name>
    <dbReference type="NCBI Taxonomy" id="54571"/>
    <lineage>
        <taxon>Bacteria</taxon>
        <taxon>Bacillati</taxon>
        <taxon>Actinomycetota</taxon>
        <taxon>Actinomycetes</taxon>
        <taxon>Kitasatosporales</taxon>
        <taxon>Streptomycetaceae</taxon>
        <taxon>Streptomyces</taxon>
    </lineage>
</organism>
<name>A0A5P2BLY2_STRVZ</name>
<dbReference type="Proteomes" id="UP000323046">
    <property type="component" value="Chromosome"/>
</dbReference>
<sequence>MGRGDLSDEEWARLEPHLPTNHGRGERWQCHRRVINAIPFRQRTGLPWRDLPPCFGSWKTVHDRHRRWSADGTWKRILRAVQADTDAEGRIDWSTVSVDSTTCRAHQHAAGAPKRAPKIPGRRRSPARHRSDEALGRSRGGLTSKIHLAGEGGCRPLGFVVTPGQWGNAPQMIPVLEEIRVPRQAGGRPHTRPGHVGRDKAYSSRGIRRHLRRRQIKHTIPEPRDQRANRRRRGSQGGRPTGFDQAIHRRRNEVERTTNRLKNSRTVTTRFDKRAYVFHGTVTAAAIRLWLRPESRAPAQRSLAPG</sequence>
<dbReference type="OrthoDB" id="4546548at2"/>
<dbReference type="GO" id="GO:0003677">
    <property type="term" value="F:DNA binding"/>
    <property type="evidence" value="ECO:0007669"/>
    <property type="project" value="InterPro"/>
</dbReference>
<feature type="region of interest" description="Disordered" evidence="1">
    <location>
        <begin position="105"/>
        <end position="147"/>
    </location>
</feature>
<dbReference type="EMBL" id="CP029193">
    <property type="protein sequence ID" value="QES31137.1"/>
    <property type="molecule type" value="Genomic_DNA"/>
</dbReference>
<dbReference type="RefSeq" id="WP_150175327.1">
    <property type="nucleotide sequence ID" value="NZ_CP029193.1"/>
</dbReference>
<feature type="compositionally biased region" description="Basic and acidic residues" evidence="1">
    <location>
        <begin position="219"/>
        <end position="228"/>
    </location>
</feature>
<evidence type="ECO:0000256" key="1">
    <source>
        <dbReference type="SAM" id="MobiDB-lite"/>
    </source>
</evidence>
<evidence type="ECO:0000259" key="2">
    <source>
        <dbReference type="Pfam" id="PF01609"/>
    </source>
</evidence>